<accession>A0ABV1ID50</accession>
<keyword evidence="3" id="KW-1185">Reference proteome</keyword>
<name>A0ABV1ID50_9ACTN</name>
<feature type="transmembrane region" description="Helical" evidence="1">
    <location>
        <begin position="44"/>
        <end position="61"/>
    </location>
</feature>
<dbReference type="Proteomes" id="UP001478817">
    <property type="component" value="Unassembled WGS sequence"/>
</dbReference>
<organism evidence="2 3">
    <name type="scientific">Paratractidigestivibacter faecalis</name>
    <dbReference type="NCBI Taxonomy" id="2292441"/>
    <lineage>
        <taxon>Bacteria</taxon>
        <taxon>Bacillati</taxon>
        <taxon>Actinomycetota</taxon>
        <taxon>Coriobacteriia</taxon>
        <taxon>Coriobacteriales</taxon>
        <taxon>Atopobiaceae</taxon>
        <taxon>Paratractidigestivibacter</taxon>
    </lineage>
</organism>
<evidence type="ECO:0000313" key="3">
    <source>
        <dbReference type="Proteomes" id="UP001478817"/>
    </source>
</evidence>
<feature type="transmembrane region" description="Helical" evidence="1">
    <location>
        <begin position="68"/>
        <end position="87"/>
    </location>
</feature>
<feature type="transmembrane region" description="Helical" evidence="1">
    <location>
        <begin position="107"/>
        <end position="131"/>
    </location>
</feature>
<feature type="transmembrane region" description="Helical" evidence="1">
    <location>
        <begin position="12"/>
        <end position="32"/>
    </location>
</feature>
<keyword evidence="1" id="KW-0812">Transmembrane</keyword>
<proteinExistence type="predicted"/>
<evidence type="ECO:0000313" key="2">
    <source>
        <dbReference type="EMBL" id="MEQ2636832.1"/>
    </source>
</evidence>
<keyword evidence="1" id="KW-1133">Transmembrane helix</keyword>
<keyword evidence="1" id="KW-0472">Membrane</keyword>
<reference evidence="2 3" key="1">
    <citation type="submission" date="2024-04" db="EMBL/GenBank/DDBJ databases">
        <title>Human intestinal bacterial collection.</title>
        <authorList>
            <person name="Pauvert C."/>
            <person name="Hitch T.C.A."/>
            <person name="Clavel T."/>
        </authorList>
    </citation>
    <scope>NUCLEOTIDE SEQUENCE [LARGE SCALE GENOMIC DNA]</scope>
    <source>
        <strain evidence="2 3">CLA-AA-H197</strain>
    </source>
</reference>
<comment type="caution">
    <text evidence="2">The sequence shown here is derived from an EMBL/GenBank/DDBJ whole genome shotgun (WGS) entry which is preliminary data.</text>
</comment>
<protein>
    <submittedName>
        <fullName evidence="2">Uncharacterized protein</fullName>
    </submittedName>
</protein>
<dbReference type="EMBL" id="JBBNGS010000001">
    <property type="protein sequence ID" value="MEQ2636832.1"/>
    <property type="molecule type" value="Genomic_DNA"/>
</dbReference>
<evidence type="ECO:0000256" key="1">
    <source>
        <dbReference type="SAM" id="Phobius"/>
    </source>
</evidence>
<sequence>MANDTLAHKRLTSYLNLVNAVLLVVTAVVYFIEASAAKTFSSTVLALIVVAAALAVVFALVPGKASDAANLAAVPCIAAALAQFLINSINTIADAVSGITMFGSTGGIGYIVLVAGLLAAAMIIEIVSCFMSREAK</sequence>
<dbReference type="RefSeq" id="WP_349181188.1">
    <property type="nucleotide sequence ID" value="NZ_JBBNGS010000001.1"/>
</dbReference>
<gene>
    <name evidence="2" type="ORF">AAAT05_00485</name>
</gene>